<protein>
    <recommendedName>
        <fullName evidence="4">Lipoprotein</fullName>
    </recommendedName>
</protein>
<dbReference type="KEGG" id="nli:G3M70_05300"/>
<name>A0A7T0BUN2_9BACT</name>
<evidence type="ECO:0000256" key="1">
    <source>
        <dbReference type="SAM" id="SignalP"/>
    </source>
</evidence>
<proteinExistence type="predicted"/>
<gene>
    <name evidence="2" type="ORF">G3M70_05300</name>
</gene>
<dbReference type="PROSITE" id="PS51257">
    <property type="entry name" value="PROKAR_LIPOPROTEIN"/>
    <property type="match status" value="1"/>
</dbReference>
<sequence>MRKIVAASLLIVMVGVTGCSTGNALSGAAGAAVGAGSYEYHLKRMKDRVQEDFDAKKIDRKEYDIRMDQIDRDSVF</sequence>
<accession>A0A7T0BUN2</accession>
<reference evidence="2 3" key="1">
    <citation type="submission" date="2020-02" db="EMBL/GenBank/DDBJ databases">
        <title>Genomic and physiological characterization of two novel Nitrospinaceae genera.</title>
        <authorList>
            <person name="Mueller A.J."/>
            <person name="Jung M.-Y."/>
            <person name="Strachan C.R."/>
            <person name="Herbold C.W."/>
            <person name="Kirkegaard R.H."/>
            <person name="Daims H."/>
        </authorList>
    </citation>
    <scope>NUCLEOTIDE SEQUENCE [LARGE SCALE GENOMIC DNA]</scope>
    <source>
        <strain evidence="2">EB</strain>
    </source>
</reference>
<evidence type="ECO:0008006" key="4">
    <source>
        <dbReference type="Google" id="ProtNLM"/>
    </source>
</evidence>
<dbReference type="EMBL" id="CP048685">
    <property type="protein sequence ID" value="QPJ61337.1"/>
    <property type="molecule type" value="Genomic_DNA"/>
</dbReference>
<keyword evidence="1" id="KW-0732">Signal</keyword>
<evidence type="ECO:0000313" key="3">
    <source>
        <dbReference type="Proteomes" id="UP000594688"/>
    </source>
</evidence>
<feature type="signal peptide" evidence="1">
    <location>
        <begin position="1"/>
        <end position="24"/>
    </location>
</feature>
<feature type="chain" id="PRO_5032344995" description="Lipoprotein" evidence="1">
    <location>
        <begin position="25"/>
        <end position="76"/>
    </location>
</feature>
<organism evidence="2 3">
    <name type="scientific">Candidatus Nitronauta litoralis</name>
    <dbReference type="NCBI Taxonomy" id="2705533"/>
    <lineage>
        <taxon>Bacteria</taxon>
        <taxon>Pseudomonadati</taxon>
        <taxon>Nitrospinota/Tectimicrobiota group</taxon>
        <taxon>Nitrospinota</taxon>
        <taxon>Nitrospinia</taxon>
        <taxon>Nitrospinales</taxon>
        <taxon>Nitrospinaceae</taxon>
        <taxon>Candidatus Nitronauta</taxon>
    </lineage>
</organism>
<dbReference type="AlphaFoldDB" id="A0A7T0BUN2"/>
<evidence type="ECO:0000313" key="2">
    <source>
        <dbReference type="EMBL" id="QPJ61337.1"/>
    </source>
</evidence>
<dbReference type="Proteomes" id="UP000594688">
    <property type="component" value="Chromosome"/>
</dbReference>